<feature type="domain" description="Outer membrane protein beta-barrel" evidence="6">
    <location>
        <begin position="393"/>
        <end position="801"/>
    </location>
</feature>
<dbReference type="PANTHER" id="PTHR40980:SF4">
    <property type="entry name" value="TONB-DEPENDENT RECEPTOR-LIKE BETA-BARREL DOMAIN-CONTAINING PROTEIN"/>
    <property type="match status" value="1"/>
</dbReference>
<dbReference type="InterPro" id="IPR041700">
    <property type="entry name" value="OMP_b-brl_3"/>
</dbReference>
<keyword evidence="2" id="KW-0472">Membrane</keyword>
<keyword evidence="7" id="KW-0675">Receptor</keyword>
<evidence type="ECO:0000313" key="7">
    <source>
        <dbReference type="EMBL" id="SHL33039.1"/>
    </source>
</evidence>
<dbReference type="AlphaFoldDB" id="A0A1M6ZRL5"/>
<dbReference type="SUPFAM" id="SSF56935">
    <property type="entry name" value="Porins"/>
    <property type="match status" value="1"/>
</dbReference>
<gene>
    <name evidence="7" type="ORF">SAMN05444484_1011130</name>
</gene>
<dbReference type="Pfam" id="PF14905">
    <property type="entry name" value="OMP_b-brl_3"/>
    <property type="match status" value="1"/>
</dbReference>
<evidence type="ECO:0000256" key="3">
    <source>
        <dbReference type="ARBA" id="ARBA00023237"/>
    </source>
</evidence>
<dbReference type="PANTHER" id="PTHR40980">
    <property type="entry name" value="PLUG DOMAIN-CONTAINING PROTEIN"/>
    <property type="match status" value="1"/>
</dbReference>
<dbReference type="Pfam" id="PF07715">
    <property type="entry name" value="Plug"/>
    <property type="match status" value="1"/>
</dbReference>
<comment type="subcellular location">
    <subcellularLocation>
        <location evidence="1">Cell outer membrane</location>
    </subcellularLocation>
</comment>
<dbReference type="RefSeq" id="WP_068841455.1">
    <property type="nucleotide sequence ID" value="NZ_FRBT01000001.1"/>
</dbReference>
<sequence>MKLKIFFVLSLLVMKIYNVTAQNNSATISGLIKDKNSKTTLPYVNVVLKTAKDQKMLSGTVTNEEGRFNIPAVPSGNYTLEITAVGYKTKSQHLFVGTLSDFLDLNIIEIEEDINTLSEVVVTSKTAEISSKMDKKVFSVADNITQSGGSVLQSMQSLPGVTLHDGKVQLRGNDKVMVLIDGKQTALTGFGNQSGLDNIPASAIEKIEIINNPSAKFDANGNAGIINIIYKKNKQEGFNGKVGISSGYGSLWERKANLPDIRPQYQMTPKINPSLSLNYRKEKINAYVQADYLYTETLNKNEFVTRTYDDGAVINQQTVRNRNTHFTTLKSGIDWNYNDRNSFSFSGLFGSEKIIDNGDEPFFNQDYSQRLRLWSFLEDELKTTVMTSTSYEHKFSQPGHKLNAGVNYTYHREDEKYFFTNTMPDFTGQDSFKLLSDEKVIDINLDYIKPLKYGRFETGFKFRNREIPTNMQFFPGQNSPIDANAGGWANYKEIIPALYSNYIFETDKIEAELGLRLEYVKLQYDVNPDHPTYKSNGYNYTEPFPNVRFGYKIDDKNKITAFYNRRVDRPAEVDIRIFPKYDDAEIIKVGNPALRPQFTSAFEVGYKNTMPKGYFTSAVYYRIINGTIARIATTVPGSTLIYNVFQNADKSSSVGIEAVYSKEITSWYSFNINGNLYQNTIDAFTVTNLYPVPSIYNGERQQMVSGNLKWNNTLQFNKTLKGQVSAIYLAPDVIPQGKIGSRFSVDLGIKKTVQKGKGEVFLNATDIFNTLSIQREIKGEGFSYNSKDYYETQVIRFGYSYKF</sequence>
<dbReference type="Gene3D" id="2.60.40.1120">
    <property type="entry name" value="Carboxypeptidase-like, regulatory domain"/>
    <property type="match status" value="1"/>
</dbReference>
<evidence type="ECO:0000259" key="6">
    <source>
        <dbReference type="Pfam" id="PF14905"/>
    </source>
</evidence>
<dbReference type="SUPFAM" id="SSF49464">
    <property type="entry name" value="Carboxypeptidase regulatory domain-like"/>
    <property type="match status" value="1"/>
</dbReference>
<feature type="chain" id="PRO_5009923385" evidence="4">
    <location>
        <begin position="22"/>
        <end position="803"/>
    </location>
</feature>
<dbReference type="STRING" id="946677.SAMN05444484_1011130"/>
<proteinExistence type="predicted"/>
<feature type="domain" description="TonB-dependent receptor plug" evidence="5">
    <location>
        <begin position="143"/>
        <end position="224"/>
    </location>
</feature>
<dbReference type="Pfam" id="PF13715">
    <property type="entry name" value="CarbopepD_reg_2"/>
    <property type="match status" value="1"/>
</dbReference>
<evidence type="ECO:0000259" key="5">
    <source>
        <dbReference type="Pfam" id="PF07715"/>
    </source>
</evidence>
<protein>
    <submittedName>
        <fullName evidence="7">Outer membrane receptor proteins, mostly Fe transport</fullName>
    </submittedName>
</protein>
<dbReference type="InterPro" id="IPR036942">
    <property type="entry name" value="Beta-barrel_TonB_sf"/>
</dbReference>
<dbReference type="GO" id="GO:0009279">
    <property type="term" value="C:cell outer membrane"/>
    <property type="evidence" value="ECO:0007669"/>
    <property type="project" value="UniProtKB-SubCell"/>
</dbReference>
<keyword evidence="3" id="KW-0998">Cell outer membrane</keyword>
<feature type="signal peptide" evidence="4">
    <location>
        <begin position="1"/>
        <end position="21"/>
    </location>
</feature>
<dbReference type="InterPro" id="IPR037066">
    <property type="entry name" value="Plug_dom_sf"/>
</dbReference>
<reference evidence="8" key="1">
    <citation type="submission" date="2016-11" db="EMBL/GenBank/DDBJ databases">
        <authorList>
            <person name="Varghese N."/>
            <person name="Submissions S."/>
        </authorList>
    </citation>
    <scope>NUCLEOTIDE SEQUENCE [LARGE SCALE GENOMIC DNA]</scope>
    <source>
        <strain evidence="8">DSM 24724</strain>
    </source>
</reference>
<evidence type="ECO:0000256" key="4">
    <source>
        <dbReference type="SAM" id="SignalP"/>
    </source>
</evidence>
<dbReference type="InterPro" id="IPR008969">
    <property type="entry name" value="CarboxyPept-like_regulatory"/>
</dbReference>
<organism evidence="7 8">
    <name type="scientific">Flavobacterium chilense</name>
    <dbReference type="NCBI Taxonomy" id="946677"/>
    <lineage>
        <taxon>Bacteria</taxon>
        <taxon>Pseudomonadati</taxon>
        <taxon>Bacteroidota</taxon>
        <taxon>Flavobacteriia</taxon>
        <taxon>Flavobacteriales</taxon>
        <taxon>Flavobacteriaceae</taxon>
        <taxon>Flavobacterium</taxon>
    </lineage>
</organism>
<dbReference type="EMBL" id="FRBT01000001">
    <property type="protein sequence ID" value="SHL33039.1"/>
    <property type="molecule type" value="Genomic_DNA"/>
</dbReference>
<evidence type="ECO:0000256" key="1">
    <source>
        <dbReference type="ARBA" id="ARBA00004442"/>
    </source>
</evidence>
<name>A0A1M6ZRL5_9FLAO</name>
<dbReference type="OrthoDB" id="8764943at2"/>
<dbReference type="InterPro" id="IPR012910">
    <property type="entry name" value="Plug_dom"/>
</dbReference>
<dbReference type="Proteomes" id="UP000184028">
    <property type="component" value="Unassembled WGS sequence"/>
</dbReference>
<keyword evidence="8" id="KW-1185">Reference proteome</keyword>
<dbReference type="Gene3D" id="2.170.130.10">
    <property type="entry name" value="TonB-dependent receptor, plug domain"/>
    <property type="match status" value="1"/>
</dbReference>
<accession>A0A1M6ZRL5</accession>
<keyword evidence="4" id="KW-0732">Signal</keyword>
<evidence type="ECO:0000313" key="8">
    <source>
        <dbReference type="Proteomes" id="UP000184028"/>
    </source>
</evidence>
<dbReference type="Gene3D" id="2.40.170.20">
    <property type="entry name" value="TonB-dependent receptor, beta-barrel domain"/>
    <property type="match status" value="1"/>
</dbReference>
<evidence type="ECO:0000256" key="2">
    <source>
        <dbReference type="ARBA" id="ARBA00023136"/>
    </source>
</evidence>